<comment type="cofactor">
    <cofactor evidence="1">
        <name>Mn(2+)</name>
        <dbReference type="ChEBI" id="CHEBI:29035"/>
    </cofactor>
</comment>
<dbReference type="InterPro" id="IPR058047">
    <property type="entry name" value="CPSase_preATP-grasp"/>
</dbReference>
<keyword evidence="8" id="KW-0464">Manganese</keyword>
<accession>A0ABY7WR84</accession>
<evidence type="ECO:0000256" key="6">
    <source>
        <dbReference type="ARBA" id="ARBA00022741"/>
    </source>
</evidence>
<evidence type="ECO:0000259" key="12">
    <source>
        <dbReference type="PROSITE" id="PS50975"/>
    </source>
</evidence>
<dbReference type="Gene3D" id="3.30.470.20">
    <property type="entry name" value="ATP-grasp fold, B domain"/>
    <property type="match status" value="2"/>
</dbReference>
<dbReference type="Pfam" id="PF02787">
    <property type="entry name" value="CPSase_L_D3"/>
    <property type="match status" value="1"/>
</dbReference>
<dbReference type="SMART" id="SM01096">
    <property type="entry name" value="CPSase_L_D3"/>
    <property type="match status" value="1"/>
</dbReference>
<evidence type="ECO:0000256" key="2">
    <source>
        <dbReference type="ARBA" id="ARBA00001946"/>
    </source>
</evidence>
<evidence type="ECO:0000256" key="10">
    <source>
        <dbReference type="ARBA" id="ARBA00047359"/>
    </source>
</evidence>
<dbReference type="InterPro" id="IPR005480">
    <property type="entry name" value="CPSase_lsu_oligo"/>
</dbReference>
<evidence type="ECO:0000256" key="7">
    <source>
        <dbReference type="ARBA" id="ARBA00022840"/>
    </source>
</evidence>
<comment type="cofactor">
    <cofactor evidence="2">
        <name>Mg(2+)</name>
        <dbReference type="ChEBI" id="CHEBI:18420"/>
    </cofactor>
</comment>
<dbReference type="PANTHER" id="PTHR11405">
    <property type="entry name" value="CARBAMOYLTRANSFERASE FAMILY MEMBER"/>
    <property type="match status" value="1"/>
</dbReference>
<dbReference type="InterPro" id="IPR011761">
    <property type="entry name" value="ATP-grasp"/>
</dbReference>
<dbReference type="SUPFAM" id="SSF56059">
    <property type="entry name" value="Glutathione synthetase ATP-binding domain-like"/>
    <property type="match status" value="2"/>
</dbReference>
<dbReference type="InterPro" id="IPR005483">
    <property type="entry name" value="CPSase_dom"/>
</dbReference>
<comment type="catalytic activity">
    <reaction evidence="10">
        <text>hydrogencarbonate + NH4(+) + 2 ATP = carbamoyl phosphate + 2 ADP + phosphate + 2 H(+)</text>
        <dbReference type="Rhea" id="RHEA:18029"/>
        <dbReference type="ChEBI" id="CHEBI:15378"/>
        <dbReference type="ChEBI" id="CHEBI:17544"/>
        <dbReference type="ChEBI" id="CHEBI:28938"/>
        <dbReference type="ChEBI" id="CHEBI:30616"/>
        <dbReference type="ChEBI" id="CHEBI:43474"/>
        <dbReference type="ChEBI" id="CHEBI:58228"/>
        <dbReference type="ChEBI" id="CHEBI:456216"/>
        <dbReference type="EC" id="6.3.4.16"/>
    </reaction>
</comment>
<evidence type="ECO:0000256" key="4">
    <source>
        <dbReference type="ARBA" id="ARBA00022598"/>
    </source>
</evidence>
<evidence type="ECO:0000256" key="11">
    <source>
        <dbReference type="PROSITE-ProRule" id="PRU00409"/>
    </source>
</evidence>
<dbReference type="Pfam" id="PF25596">
    <property type="entry name" value="CPSase_L_D1"/>
    <property type="match status" value="1"/>
</dbReference>
<evidence type="ECO:0000313" key="13">
    <source>
        <dbReference type="EMBL" id="WDF81532.1"/>
    </source>
</evidence>
<keyword evidence="4" id="KW-0436">Ligase</keyword>
<evidence type="ECO:0000256" key="5">
    <source>
        <dbReference type="ARBA" id="ARBA00022737"/>
    </source>
</evidence>
<organism evidence="13 14">
    <name type="scientific">Lacticaseibacillus pabuli</name>
    <dbReference type="NCBI Taxonomy" id="3025672"/>
    <lineage>
        <taxon>Bacteria</taxon>
        <taxon>Bacillati</taxon>
        <taxon>Bacillota</taxon>
        <taxon>Bacilli</taxon>
        <taxon>Lactobacillales</taxon>
        <taxon>Lactobacillaceae</taxon>
        <taxon>Lacticaseibacillus</taxon>
    </lineage>
</organism>
<evidence type="ECO:0000313" key="14">
    <source>
        <dbReference type="Proteomes" id="UP001220377"/>
    </source>
</evidence>
<dbReference type="EC" id="6.3.4.16" evidence="9"/>
<evidence type="ECO:0000256" key="8">
    <source>
        <dbReference type="ARBA" id="ARBA00023211"/>
    </source>
</evidence>
<protein>
    <recommendedName>
        <fullName evidence="9">carbamoyl-phosphate synthase (ammonia)</fullName>
        <ecNumber evidence="9">6.3.4.16</ecNumber>
    </recommendedName>
</protein>
<dbReference type="PANTHER" id="PTHR11405:SF53">
    <property type="entry name" value="CARBAMOYL-PHOSPHATE SYNTHASE [AMMONIA], MITOCHONDRIAL"/>
    <property type="match status" value="1"/>
</dbReference>
<sequence>MTDLHKILVIASGPVGSAQPATSTAETDLTCRRLVEAGKEVIVLTSNPNIFRSHDKHIHYYITPLTTEFVSQVVRRERPDGIIASAGGQIALNVIRAISKNGLLNQFGVTVLGTSPEAIEQTENGEKFRKFLRHQHIPTPESSYVDNAQEALTTAGKIGYPVLMRRGQSRSIARTPAELSSTIDSSVGGGRILIERSISRFKSVQMVMMRDAQDTSVLLGSIESLDPVGVNPANTVVFAPAQTITDRDRTTLRAAARAALAALNIIGCATVSFALDPQSNDWYMLKIKVGLSWTSSLIARATAYPVAGVNTAVALGERLDAVMIGRDHSMTAAIEPGIDAIIARFPQFPRELQTGARLGPQLVAGGAIMTAGRTLESVIMQGIYLLGHDDKRVLSSEIREWDEDTITGHVIQANALRLPALWLALERGFTVRELSELSQINQVFIAAIGRLVDCLSELKTSKDVALLRDAKNFGIADSSIAEVWNMEEDDMRAQRIAAEVTPTYKALDALGLVLPETPTYYASYETENESEPTNLPGVVVIEPNGAAPWLNSAHEAISSTMLAAIREAGCTPILVGSTPRPLVYPGVKHYLLGATQEHLLDIIGLENPIGVICQTAGREGSRIAHVLRRRGITVLGSVPNRHGNRVAPQLQETLTQLSNEDWRICYDPAAAADQMATHLAIDAVADGETVAVLGILNSLEQNESRAGKVIAVTPPRKGAAKMSEQAAAVTVALAKQLQYVGFVHLDMVVSGNTMTVTFIGPSASATVPFLAKTLRIDCIALACHVLLGGKLAEKGISSGLLPQVEGVHVLLPVLRSGLTMAGSSVASIEQMGLVMGSDQTLGKALIKAFAAEHQPLSDHGTVLLEEGTKAGAALAPRLANLGFQIVGMDAAKTLEGVSLIVMDKPEIELRRRATARMVPLLNTVSADAILQVYEARAFALAQLAELSD</sequence>
<dbReference type="SUPFAM" id="SSF48108">
    <property type="entry name" value="Carbamoyl phosphate synthetase, large subunit connection domain"/>
    <property type="match status" value="1"/>
</dbReference>
<evidence type="ECO:0000256" key="9">
    <source>
        <dbReference type="ARBA" id="ARBA00044063"/>
    </source>
</evidence>
<proteinExistence type="inferred from homology"/>
<name>A0ABY7WR84_9LACO</name>
<dbReference type="RefSeq" id="WP_274258365.1">
    <property type="nucleotide sequence ID" value="NZ_CP117884.1"/>
</dbReference>
<dbReference type="Pfam" id="PF02786">
    <property type="entry name" value="CPSase_L_D2"/>
    <property type="match status" value="1"/>
</dbReference>
<dbReference type="EMBL" id="CP117884">
    <property type="protein sequence ID" value="WDF81532.1"/>
    <property type="molecule type" value="Genomic_DNA"/>
</dbReference>
<dbReference type="InterPro" id="IPR013815">
    <property type="entry name" value="ATP_grasp_subdomain_1"/>
</dbReference>
<comment type="similarity">
    <text evidence="3">Belongs to the CarB family.</text>
</comment>
<gene>
    <name evidence="13" type="ORF">PQ472_06225</name>
</gene>
<dbReference type="Proteomes" id="UP001220377">
    <property type="component" value="Chromosome"/>
</dbReference>
<keyword evidence="14" id="KW-1185">Reference proteome</keyword>
<keyword evidence="6 11" id="KW-0547">Nucleotide-binding</keyword>
<dbReference type="Gene3D" id="3.30.1490.20">
    <property type="entry name" value="ATP-grasp fold, A domain"/>
    <property type="match status" value="1"/>
</dbReference>
<dbReference type="InterPro" id="IPR016185">
    <property type="entry name" value="PreATP-grasp_dom_sf"/>
</dbReference>
<reference evidence="13 14" key="1">
    <citation type="submission" date="2023-02" db="EMBL/GenBank/DDBJ databases">
        <title>Genome sequence of Lacticaseibacillus sp. KACC 23028.</title>
        <authorList>
            <person name="Kim S."/>
            <person name="Heo J."/>
            <person name="Kwon S.-W."/>
        </authorList>
    </citation>
    <scope>NUCLEOTIDE SEQUENCE [LARGE SCALE GENOMIC DNA]</scope>
    <source>
        <strain evidence="13 14">KACC 23028</strain>
    </source>
</reference>
<keyword evidence="7 11" id="KW-0067">ATP-binding</keyword>
<evidence type="ECO:0000256" key="3">
    <source>
        <dbReference type="ARBA" id="ARBA00009799"/>
    </source>
</evidence>
<dbReference type="SUPFAM" id="SSF52440">
    <property type="entry name" value="PreATP-grasp domain"/>
    <property type="match status" value="1"/>
</dbReference>
<keyword evidence="5" id="KW-0677">Repeat</keyword>
<feature type="domain" description="ATP-grasp" evidence="12">
    <location>
        <begin position="129"/>
        <end position="320"/>
    </location>
</feature>
<dbReference type="Gene3D" id="1.10.1030.10">
    <property type="entry name" value="Carbamoyl-phosphate synthetase, large subunit oligomerisation domain"/>
    <property type="match status" value="1"/>
</dbReference>
<dbReference type="PROSITE" id="PS50975">
    <property type="entry name" value="ATP_GRASP"/>
    <property type="match status" value="1"/>
</dbReference>
<dbReference type="InterPro" id="IPR036897">
    <property type="entry name" value="CarbamoylP_synth_lsu_oligo_sf"/>
</dbReference>
<dbReference type="InterPro" id="IPR005479">
    <property type="entry name" value="CPAse_ATP-bd"/>
</dbReference>
<evidence type="ECO:0000256" key="1">
    <source>
        <dbReference type="ARBA" id="ARBA00001936"/>
    </source>
</evidence>
<dbReference type="Gene3D" id="3.40.50.20">
    <property type="match status" value="2"/>
</dbReference>
<dbReference type="PRINTS" id="PR00098">
    <property type="entry name" value="CPSASE"/>
</dbReference>